<keyword evidence="3" id="KW-1185">Reference proteome</keyword>
<dbReference type="Proteomes" id="UP000596902">
    <property type="component" value="Unassembled WGS sequence"/>
</dbReference>
<organism evidence="2 3">
    <name type="scientific">Alternaria burnsii</name>
    <dbReference type="NCBI Taxonomy" id="1187904"/>
    <lineage>
        <taxon>Eukaryota</taxon>
        <taxon>Fungi</taxon>
        <taxon>Dikarya</taxon>
        <taxon>Ascomycota</taxon>
        <taxon>Pezizomycotina</taxon>
        <taxon>Dothideomycetes</taxon>
        <taxon>Pleosporomycetidae</taxon>
        <taxon>Pleosporales</taxon>
        <taxon>Pleosporineae</taxon>
        <taxon>Pleosporaceae</taxon>
        <taxon>Alternaria</taxon>
        <taxon>Alternaria sect. Alternaria</taxon>
    </lineage>
</organism>
<reference evidence="2" key="1">
    <citation type="submission" date="2020-01" db="EMBL/GenBank/DDBJ databases">
        <authorList>
            <person name="Feng Z.H.Z."/>
        </authorList>
    </citation>
    <scope>NUCLEOTIDE SEQUENCE</scope>
    <source>
        <strain evidence="2">CBS107.38</strain>
    </source>
</reference>
<protein>
    <submittedName>
        <fullName evidence="2">Uncharacterized protein</fullName>
    </submittedName>
</protein>
<feature type="region of interest" description="Disordered" evidence="1">
    <location>
        <begin position="1"/>
        <end position="32"/>
    </location>
</feature>
<name>A0A8H7EC09_9PLEO</name>
<dbReference type="GeneID" id="62208163"/>
<comment type="caution">
    <text evidence="2">The sequence shown here is derived from an EMBL/GenBank/DDBJ whole genome shotgun (WGS) entry which is preliminary data.</text>
</comment>
<evidence type="ECO:0000313" key="2">
    <source>
        <dbReference type="EMBL" id="KAF7672039.1"/>
    </source>
</evidence>
<dbReference type="RefSeq" id="XP_038782399.1">
    <property type="nucleotide sequence ID" value="XM_038934985.1"/>
</dbReference>
<evidence type="ECO:0000256" key="1">
    <source>
        <dbReference type="SAM" id="MobiDB-lite"/>
    </source>
</evidence>
<reference evidence="2" key="2">
    <citation type="submission" date="2020-08" db="EMBL/GenBank/DDBJ databases">
        <title>Draft Genome Sequence of Cumin Blight Pathogen Alternaria burnsii.</title>
        <authorList>
            <person name="Feng Z."/>
        </authorList>
    </citation>
    <scope>NUCLEOTIDE SEQUENCE</scope>
    <source>
        <strain evidence="2">CBS107.38</strain>
    </source>
</reference>
<dbReference type="AlphaFoldDB" id="A0A8H7EC09"/>
<sequence>MSSSVTQDSLGVDGDVRDSNSPSDPDSSRVDLDTDLVGISRITKDLNIVNRYRPKWTCKEAFRESYQNWRDGIFRSFSLDHSQFRPKYTEELNDKQGFILVEVYHPEDTNKLLGFIQFTSNQDGYCVEDHNQIRRNPS</sequence>
<accession>A0A8H7EC09</accession>
<dbReference type="EMBL" id="JAAABM010000018">
    <property type="protein sequence ID" value="KAF7672039.1"/>
    <property type="molecule type" value="Genomic_DNA"/>
</dbReference>
<evidence type="ECO:0000313" key="3">
    <source>
        <dbReference type="Proteomes" id="UP000596902"/>
    </source>
</evidence>
<proteinExistence type="predicted"/>
<gene>
    <name evidence="2" type="ORF">GT037_009938</name>
</gene>